<comment type="catalytic activity">
    <reaction evidence="1">
        <text>Exonucleolytic cleavage in the 3'- to 5'-direction to yield nucleoside 5'-phosphates.</text>
        <dbReference type="EC" id="3.1.11.2"/>
    </reaction>
</comment>
<dbReference type="CDD" id="cd09076">
    <property type="entry name" value="L1-EN"/>
    <property type="match status" value="1"/>
</dbReference>
<evidence type="ECO:0000256" key="4">
    <source>
        <dbReference type="ARBA" id="ARBA00012115"/>
    </source>
</evidence>
<dbReference type="InterPro" id="IPR004808">
    <property type="entry name" value="AP_endonuc_1"/>
</dbReference>
<dbReference type="Gene3D" id="3.60.10.10">
    <property type="entry name" value="Endonuclease/exonuclease/phosphatase"/>
    <property type="match status" value="1"/>
</dbReference>
<dbReference type="GO" id="GO:0003964">
    <property type="term" value="F:RNA-directed DNA polymerase activity"/>
    <property type="evidence" value="ECO:0007669"/>
    <property type="project" value="UniProtKB-KW"/>
</dbReference>
<keyword evidence="6" id="KW-0227">DNA damage</keyword>
<dbReference type="GO" id="GO:0003906">
    <property type="term" value="F:DNA-(apurinic or apyrimidinic site) endonuclease activity"/>
    <property type="evidence" value="ECO:0007669"/>
    <property type="project" value="TreeGrafter"/>
</dbReference>
<keyword evidence="7" id="KW-0378">Hydrolase</keyword>
<evidence type="ECO:0000256" key="1">
    <source>
        <dbReference type="ARBA" id="ARBA00000493"/>
    </source>
</evidence>
<keyword evidence="8" id="KW-0460">Magnesium</keyword>
<keyword evidence="9" id="KW-0233">DNA recombination</keyword>
<dbReference type="AlphaFoldDB" id="L5KQS1"/>
<dbReference type="EC" id="3.1.11.2" evidence="4"/>
<evidence type="ECO:0000256" key="2">
    <source>
        <dbReference type="ARBA" id="ARBA00001946"/>
    </source>
</evidence>
<dbReference type="Proteomes" id="UP000010552">
    <property type="component" value="Unassembled WGS sequence"/>
</dbReference>
<evidence type="ECO:0000256" key="5">
    <source>
        <dbReference type="ARBA" id="ARBA00022723"/>
    </source>
</evidence>
<accession>L5KQS1</accession>
<dbReference type="EMBL" id="KB030582">
    <property type="protein sequence ID" value="ELK13742.1"/>
    <property type="molecule type" value="Genomic_DNA"/>
</dbReference>
<sequence length="400" mass="46928">MAIRRPHISIITLNVNGLNSPVKRHRVAEWIRKQNSTICCLLETYLSSKGKYSLKVRGCKMIFQANGIQRKVRVAVLIAYKIDFKVKKVKKGTEGHFIMIKRIIHQEDITLINIYAPNQRAPKYVNLLLRELKGETDQNTNIVGNLNTPLLDMERSSKQKIYKEIISLNDTSDQLYVIDIYRAFHPKTAAYAFFSSAHGTFSRIDHILGHRDKLNKYKRFEILPAIVSDHNAWKLEINCKTKMRRTTNTWRLNNMLLKDDWVREEIKREIEKYIEMNDNNSTTYQNFWNTAKVVIRGKFISLQTYLQSLKDYSMTQFPSPICKIVHPVKTMKIIDNATLLFLLSCAGKLYICTMEYYLVMRKNEILPFVMTWMNLYGIILSEISHTEKDKYHMISLLCRN</sequence>
<dbReference type="GO" id="GO:0008081">
    <property type="term" value="F:phosphoric diester hydrolase activity"/>
    <property type="evidence" value="ECO:0007669"/>
    <property type="project" value="TreeGrafter"/>
</dbReference>
<protein>
    <recommendedName>
        <fullName evidence="4">exodeoxyribonuclease III</fullName>
        <ecNumber evidence="4">3.1.11.2</ecNumber>
    </recommendedName>
</protein>
<keyword evidence="12" id="KW-0808">Transferase</keyword>
<evidence type="ECO:0000256" key="10">
    <source>
        <dbReference type="ARBA" id="ARBA00023204"/>
    </source>
</evidence>
<dbReference type="InParanoid" id="L5KQS1"/>
<gene>
    <name evidence="12" type="ORF">PAL_GLEAN10001739</name>
</gene>
<keyword evidence="13" id="KW-1185">Reference proteome</keyword>
<dbReference type="Pfam" id="PF03372">
    <property type="entry name" value="Exo_endo_phos"/>
    <property type="match status" value="1"/>
</dbReference>
<proteinExistence type="inferred from homology"/>
<dbReference type="GO" id="GO:0008311">
    <property type="term" value="F:double-stranded DNA 3'-5' DNA exonuclease activity"/>
    <property type="evidence" value="ECO:0007669"/>
    <property type="project" value="UniProtKB-EC"/>
</dbReference>
<feature type="domain" description="Endonuclease/exonuclease/phosphatase" evidence="11">
    <location>
        <begin position="11"/>
        <end position="230"/>
    </location>
</feature>
<evidence type="ECO:0000313" key="13">
    <source>
        <dbReference type="Proteomes" id="UP000010552"/>
    </source>
</evidence>
<keyword evidence="12" id="KW-0695">RNA-directed DNA polymerase</keyword>
<keyword evidence="12" id="KW-0548">Nucleotidyltransferase</keyword>
<evidence type="ECO:0000256" key="7">
    <source>
        <dbReference type="ARBA" id="ARBA00022801"/>
    </source>
</evidence>
<name>L5KQS1_PTEAL</name>
<dbReference type="GO" id="GO:0006284">
    <property type="term" value="P:base-excision repair"/>
    <property type="evidence" value="ECO:0007669"/>
    <property type="project" value="TreeGrafter"/>
</dbReference>
<dbReference type="GO" id="GO:0046872">
    <property type="term" value="F:metal ion binding"/>
    <property type="evidence" value="ECO:0007669"/>
    <property type="project" value="UniProtKB-KW"/>
</dbReference>
<evidence type="ECO:0000256" key="8">
    <source>
        <dbReference type="ARBA" id="ARBA00022842"/>
    </source>
</evidence>
<dbReference type="PANTHER" id="PTHR22748:SF23">
    <property type="entry name" value="EXODEOXYRIBONUCLEASE III"/>
    <property type="match status" value="1"/>
</dbReference>
<comment type="similarity">
    <text evidence="3">Belongs to the DNA repair enzymes AP/ExoA family.</text>
</comment>
<dbReference type="PANTHER" id="PTHR22748">
    <property type="entry name" value="AP ENDONUCLEASE"/>
    <property type="match status" value="1"/>
</dbReference>
<dbReference type="SUPFAM" id="SSF56219">
    <property type="entry name" value="DNase I-like"/>
    <property type="match status" value="1"/>
</dbReference>
<dbReference type="GO" id="GO:0006310">
    <property type="term" value="P:DNA recombination"/>
    <property type="evidence" value="ECO:0007669"/>
    <property type="project" value="UniProtKB-KW"/>
</dbReference>
<dbReference type="InterPro" id="IPR036691">
    <property type="entry name" value="Endo/exonu/phosph_ase_sf"/>
</dbReference>
<keyword evidence="5" id="KW-0479">Metal-binding</keyword>
<evidence type="ECO:0000256" key="9">
    <source>
        <dbReference type="ARBA" id="ARBA00023172"/>
    </source>
</evidence>
<dbReference type="InterPro" id="IPR005135">
    <property type="entry name" value="Endo/exonuclease/phosphatase"/>
</dbReference>
<dbReference type="GO" id="GO:0005634">
    <property type="term" value="C:nucleus"/>
    <property type="evidence" value="ECO:0007669"/>
    <property type="project" value="TreeGrafter"/>
</dbReference>
<reference evidence="13" key="1">
    <citation type="journal article" date="2013" name="Science">
        <title>Comparative analysis of bat genomes provides insight into the evolution of flight and immunity.</title>
        <authorList>
            <person name="Zhang G."/>
            <person name="Cowled C."/>
            <person name="Shi Z."/>
            <person name="Huang Z."/>
            <person name="Bishop-Lilly K.A."/>
            <person name="Fang X."/>
            <person name="Wynne J.W."/>
            <person name="Xiong Z."/>
            <person name="Baker M.L."/>
            <person name="Zhao W."/>
            <person name="Tachedjian M."/>
            <person name="Zhu Y."/>
            <person name="Zhou P."/>
            <person name="Jiang X."/>
            <person name="Ng J."/>
            <person name="Yang L."/>
            <person name="Wu L."/>
            <person name="Xiao J."/>
            <person name="Feng Y."/>
            <person name="Chen Y."/>
            <person name="Sun X."/>
            <person name="Zhang Y."/>
            <person name="Marsh G.A."/>
            <person name="Crameri G."/>
            <person name="Broder C.C."/>
            <person name="Frey K.G."/>
            <person name="Wang L.F."/>
            <person name="Wang J."/>
        </authorList>
    </citation>
    <scope>NUCLEOTIDE SEQUENCE [LARGE SCALE GENOMIC DNA]</scope>
</reference>
<evidence type="ECO:0000256" key="6">
    <source>
        <dbReference type="ARBA" id="ARBA00022763"/>
    </source>
</evidence>
<dbReference type="FunCoup" id="L5KQS1">
    <property type="interactions" value="32"/>
</dbReference>
<evidence type="ECO:0000256" key="3">
    <source>
        <dbReference type="ARBA" id="ARBA00007092"/>
    </source>
</evidence>
<comment type="cofactor">
    <cofactor evidence="2">
        <name>Mg(2+)</name>
        <dbReference type="ChEBI" id="CHEBI:18420"/>
    </cofactor>
</comment>
<keyword evidence="10" id="KW-0234">DNA repair</keyword>
<evidence type="ECO:0000259" key="11">
    <source>
        <dbReference type="Pfam" id="PF03372"/>
    </source>
</evidence>
<evidence type="ECO:0000313" key="12">
    <source>
        <dbReference type="EMBL" id="ELK13742.1"/>
    </source>
</evidence>
<organism evidence="12 13">
    <name type="scientific">Pteropus alecto</name>
    <name type="common">Black flying fox</name>
    <dbReference type="NCBI Taxonomy" id="9402"/>
    <lineage>
        <taxon>Eukaryota</taxon>
        <taxon>Metazoa</taxon>
        <taxon>Chordata</taxon>
        <taxon>Craniata</taxon>
        <taxon>Vertebrata</taxon>
        <taxon>Euteleostomi</taxon>
        <taxon>Mammalia</taxon>
        <taxon>Eutheria</taxon>
        <taxon>Laurasiatheria</taxon>
        <taxon>Chiroptera</taxon>
        <taxon>Yinpterochiroptera</taxon>
        <taxon>Pteropodoidea</taxon>
        <taxon>Pteropodidae</taxon>
        <taxon>Pteropodinae</taxon>
        <taxon>Pteropus</taxon>
    </lineage>
</organism>